<dbReference type="Proteomes" id="UP001314263">
    <property type="component" value="Unassembled WGS sequence"/>
</dbReference>
<comment type="caution">
    <text evidence="1">The sequence shown here is derived from an EMBL/GenBank/DDBJ whole genome shotgun (WGS) entry which is preliminary data.</text>
</comment>
<organism evidence="1 2">
    <name type="scientific">Coccomyxa viridis</name>
    <dbReference type="NCBI Taxonomy" id="1274662"/>
    <lineage>
        <taxon>Eukaryota</taxon>
        <taxon>Viridiplantae</taxon>
        <taxon>Chlorophyta</taxon>
        <taxon>core chlorophytes</taxon>
        <taxon>Trebouxiophyceae</taxon>
        <taxon>Trebouxiophyceae incertae sedis</taxon>
        <taxon>Coccomyxaceae</taxon>
        <taxon>Coccomyxa</taxon>
    </lineage>
</organism>
<keyword evidence="2" id="KW-1185">Reference proteome</keyword>
<sequence length="110" mass="12177">MLVRKGSFSYKQDNANCPELDDHLIIRIERIDDIVARVYLVDAHSVQQPIPANVTMARAAGDAVPHFLKDFLISWVDSYMLYVNGQAHMVLNNQKQQGISGPPDAASGVV</sequence>
<proteinExistence type="predicted"/>
<evidence type="ECO:0000313" key="1">
    <source>
        <dbReference type="EMBL" id="CAK0732279.1"/>
    </source>
</evidence>
<gene>
    <name evidence="1" type="ORF">CVIRNUC_000108</name>
</gene>
<evidence type="ECO:0000313" key="2">
    <source>
        <dbReference type="Proteomes" id="UP001314263"/>
    </source>
</evidence>
<name>A0AAV1HQY5_9CHLO</name>
<reference evidence="1 2" key="1">
    <citation type="submission" date="2023-10" db="EMBL/GenBank/DDBJ databases">
        <authorList>
            <person name="Maclean D."/>
            <person name="Macfadyen A."/>
        </authorList>
    </citation>
    <scope>NUCLEOTIDE SEQUENCE [LARGE SCALE GENOMIC DNA]</scope>
</reference>
<accession>A0AAV1HQY5</accession>
<protein>
    <submittedName>
        <fullName evidence="1">Uncharacterized protein</fullName>
    </submittedName>
</protein>
<dbReference type="EMBL" id="CAUYUE010000001">
    <property type="protein sequence ID" value="CAK0732279.1"/>
    <property type="molecule type" value="Genomic_DNA"/>
</dbReference>
<dbReference type="AlphaFoldDB" id="A0AAV1HQY5"/>